<feature type="transmembrane region" description="Helical" evidence="17">
    <location>
        <begin position="166"/>
        <end position="190"/>
    </location>
</feature>
<evidence type="ECO:0000256" key="3">
    <source>
        <dbReference type="ARBA" id="ARBA00012374"/>
    </source>
</evidence>
<dbReference type="NCBIfam" id="TIGR00753">
    <property type="entry name" value="undec_PP_bacA"/>
    <property type="match status" value="1"/>
</dbReference>
<comment type="miscellaneous">
    <text evidence="17">Bacitracin is thought to be involved in the inhibition of peptidoglycan synthesis by sequestering undecaprenyl diphosphate, thereby reducing the pool of lipid carrier available.</text>
</comment>
<comment type="catalytic activity">
    <reaction evidence="16 17">
        <text>di-trans,octa-cis-undecaprenyl diphosphate + H2O = di-trans,octa-cis-undecaprenyl phosphate + phosphate + H(+)</text>
        <dbReference type="Rhea" id="RHEA:28094"/>
        <dbReference type="ChEBI" id="CHEBI:15377"/>
        <dbReference type="ChEBI" id="CHEBI:15378"/>
        <dbReference type="ChEBI" id="CHEBI:43474"/>
        <dbReference type="ChEBI" id="CHEBI:58405"/>
        <dbReference type="ChEBI" id="CHEBI:60392"/>
        <dbReference type="EC" id="3.6.1.27"/>
    </reaction>
</comment>
<dbReference type="NCBIfam" id="NF001392">
    <property type="entry name" value="PRK00281.2-1"/>
    <property type="match status" value="1"/>
</dbReference>
<sequence>MGTWEAIVLGLVQGLTEFLPVSSSAHLRIVGELIGSADPGAAFTAITQIGTETAVLMYFRRDIASICRAWWRSVRGDRGADLRARLGAPRGQAPDHEALMAWFIALGSVPIVVLGLAFQDKIEGPFRNLWLVVLTLAAFALVLGWADKVGAKQRPLTELNTKHAVLFGFAQAMALIPGVSRSGGTITGGLLMGYTREAAARYSFLLALPAVFGSGLYQLAKSVGEFGQNGTPSFGATLVATVVAFAVGYVVIIAFLKIVSTFSYRPFVVYRLALAAIVAILLLTGVLDPIGAQPPAAL</sequence>
<accession>A0ABY5L3D7</accession>
<evidence type="ECO:0000256" key="12">
    <source>
        <dbReference type="ARBA" id="ARBA00023251"/>
    </source>
</evidence>
<protein>
    <recommendedName>
        <fullName evidence="4 17">Undecaprenyl-diphosphatase</fullName>
        <ecNumber evidence="3 17">3.6.1.27</ecNumber>
    </recommendedName>
    <alternativeName>
        <fullName evidence="15 17">Bacitracin resistance protein</fullName>
    </alternativeName>
    <alternativeName>
        <fullName evidence="14 17">Undecaprenyl pyrophosphate phosphatase</fullName>
    </alternativeName>
</protein>
<organism evidence="18 19">
    <name type="scientific">Cellulomonas chengniuliangii</name>
    <dbReference type="NCBI Taxonomy" id="2968084"/>
    <lineage>
        <taxon>Bacteria</taxon>
        <taxon>Bacillati</taxon>
        <taxon>Actinomycetota</taxon>
        <taxon>Actinomycetes</taxon>
        <taxon>Micrococcales</taxon>
        <taxon>Cellulomonadaceae</taxon>
        <taxon>Cellulomonas</taxon>
    </lineage>
</organism>
<evidence type="ECO:0000256" key="10">
    <source>
        <dbReference type="ARBA" id="ARBA00022989"/>
    </source>
</evidence>
<keyword evidence="9 17" id="KW-0573">Peptidoglycan synthesis</keyword>
<keyword evidence="11 17" id="KW-0472">Membrane</keyword>
<evidence type="ECO:0000256" key="15">
    <source>
        <dbReference type="ARBA" id="ARBA00032932"/>
    </source>
</evidence>
<evidence type="ECO:0000256" key="9">
    <source>
        <dbReference type="ARBA" id="ARBA00022984"/>
    </source>
</evidence>
<evidence type="ECO:0000256" key="16">
    <source>
        <dbReference type="ARBA" id="ARBA00047594"/>
    </source>
</evidence>
<evidence type="ECO:0000256" key="17">
    <source>
        <dbReference type="HAMAP-Rule" id="MF_01006"/>
    </source>
</evidence>
<evidence type="ECO:0000256" key="1">
    <source>
        <dbReference type="ARBA" id="ARBA00004651"/>
    </source>
</evidence>
<feature type="transmembrane region" description="Helical" evidence="17">
    <location>
        <begin position="268"/>
        <end position="287"/>
    </location>
</feature>
<dbReference type="PANTHER" id="PTHR30622:SF4">
    <property type="entry name" value="UNDECAPRENYL-DIPHOSPHATASE"/>
    <property type="match status" value="1"/>
</dbReference>
<dbReference type="Pfam" id="PF02673">
    <property type="entry name" value="BacA"/>
    <property type="match status" value="1"/>
</dbReference>
<dbReference type="GO" id="GO:0050380">
    <property type="term" value="F:undecaprenyl-diphosphatase activity"/>
    <property type="evidence" value="ECO:0007669"/>
    <property type="project" value="UniProtKB-EC"/>
</dbReference>
<keyword evidence="5 17" id="KW-1003">Cell membrane</keyword>
<keyword evidence="19" id="KW-1185">Reference proteome</keyword>
<evidence type="ECO:0000256" key="14">
    <source>
        <dbReference type="ARBA" id="ARBA00032707"/>
    </source>
</evidence>
<reference evidence="18 19" key="1">
    <citation type="submission" date="2022-07" db="EMBL/GenBank/DDBJ databases">
        <title>Novel species in genus cellulomonas.</title>
        <authorList>
            <person name="Ye L."/>
        </authorList>
    </citation>
    <scope>NUCLEOTIDE SEQUENCE [LARGE SCALE GENOMIC DNA]</scope>
    <source>
        <strain evidence="19">zg-Y338</strain>
    </source>
</reference>
<feature type="transmembrane region" description="Helical" evidence="17">
    <location>
        <begin position="99"/>
        <end position="117"/>
    </location>
</feature>
<evidence type="ECO:0000256" key="7">
    <source>
        <dbReference type="ARBA" id="ARBA00022801"/>
    </source>
</evidence>
<feature type="transmembrane region" description="Helical" evidence="17">
    <location>
        <begin position="232"/>
        <end position="256"/>
    </location>
</feature>
<keyword evidence="7 17" id="KW-0378">Hydrolase</keyword>
<evidence type="ECO:0000256" key="4">
    <source>
        <dbReference type="ARBA" id="ARBA00021581"/>
    </source>
</evidence>
<dbReference type="HAMAP" id="MF_01006">
    <property type="entry name" value="Undec_diphosphatase"/>
    <property type="match status" value="1"/>
</dbReference>
<dbReference type="RefSeq" id="WP_227568840.1">
    <property type="nucleotide sequence ID" value="NZ_CP101988.1"/>
</dbReference>
<comment type="function">
    <text evidence="17">Catalyzes the dephosphorylation of undecaprenyl diphosphate (UPP). Confers resistance to bacitracin.</text>
</comment>
<keyword evidence="12 17" id="KW-0046">Antibiotic resistance</keyword>
<comment type="subcellular location">
    <subcellularLocation>
        <location evidence="1 17">Cell membrane</location>
        <topology evidence="1 17">Multi-pass membrane protein</topology>
    </subcellularLocation>
</comment>
<dbReference type="EC" id="3.6.1.27" evidence="3 17"/>
<feature type="transmembrane region" description="Helical" evidence="17">
    <location>
        <begin position="202"/>
        <end position="220"/>
    </location>
</feature>
<evidence type="ECO:0000256" key="2">
    <source>
        <dbReference type="ARBA" id="ARBA00010621"/>
    </source>
</evidence>
<keyword evidence="10 17" id="KW-1133">Transmembrane helix</keyword>
<proteinExistence type="inferred from homology"/>
<evidence type="ECO:0000256" key="13">
    <source>
        <dbReference type="ARBA" id="ARBA00023316"/>
    </source>
</evidence>
<dbReference type="EMBL" id="CP101988">
    <property type="protein sequence ID" value="UUI76558.1"/>
    <property type="molecule type" value="Genomic_DNA"/>
</dbReference>
<gene>
    <name evidence="17" type="primary">uppP</name>
    <name evidence="18" type="ORF">NP064_06630</name>
</gene>
<evidence type="ECO:0000256" key="8">
    <source>
        <dbReference type="ARBA" id="ARBA00022960"/>
    </source>
</evidence>
<keyword evidence="6 17" id="KW-0812">Transmembrane</keyword>
<evidence type="ECO:0000256" key="6">
    <source>
        <dbReference type="ARBA" id="ARBA00022692"/>
    </source>
</evidence>
<dbReference type="PANTHER" id="PTHR30622">
    <property type="entry name" value="UNDECAPRENYL-DIPHOSPHATASE"/>
    <property type="match status" value="1"/>
</dbReference>
<evidence type="ECO:0000256" key="11">
    <source>
        <dbReference type="ARBA" id="ARBA00023136"/>
    </source>
</evidence>
<evidence type="ECO:0000313" key="18">
    <source>
        <dbReference type="EMBL" id="UUI76558.1"/>
    </source>
</evidence>
<keyword evidence="13 17" id="KW-0961">Cell wall biogenesis/degradation</keyword>
<dbReference type="Proteomes" id="UP001316189">
    <property type="component" value="Chromosome"/>
</dbReference>
<evidence type="ECO:0000256" key="5">
    <source>
        <dbReference type="ARBA" id="ARBA00022475"/>
    </source>
</evidence>
<comment type="similarity">
    <text evidence="2 17">Belongs to the UppP family.</text>
</comment>
<feature type="transmembrane region" description="Helical" evidence="17">
    <location>
        <begin position="129"/>
        <end position="146"/>
    </location>
</feature>
<keyword evidence="8 17" id="KW-0133">Cell shape</keyword>
<name>A0ABY5L3D7_9CELL</name>
<dbReference type="InterPro" id="IPR003824">
    <property type="entry name" value="UppP"/>
</dbReference>
<evidence type="ECO:0000313" key="19">
    <source>
        <dbReference type="Proteomes" id="UP001316189"/>
    </source>
</evidence>